<feature type="compositionally biased region" description="Basic and acidic residues" evidence="1">
    <location>
        <begin position="1171"/>
        <end position="1185"/>
    </location>
</feature>
<feature type="domain" description="DUF8004" evidence="2">
    <location>
        <begin position="411"/>
        <end position="505"/>
    </location>
</feature>
<feature type="region of interest" description="Disordered" evidence="1">
    <location>
        <begin position="886"/>
        <end position="928"/>
    </location>
</feature>
<feature type="region of interest" description="Disordered" evidence="1">
    <location>
        <begin position="1119"/>
        <end position="1185"/>
    </location>
</feature>
<feature type="compositionally biased region" description="Basic and acidic residues" evidence="1">
    <location>
        <begin position="110"/>
        <end position="133"/>
    </location>
</feature>
<protein>
    <recommendedName>
        <fullName evidence="2">DUF8004 domain-containing protein</fullName>
    </recommendedName>
</protein>
<dbReference type="EMBL" id="MU006780">
    <property type="protein sequence ID" value="KAF2643017.1"/>
    <property type="molecule type" value="Genomic_DNA"/>
</dbReference>
<feature type="compositionally biased region" description="Low complexity" evidence="1">
    <location>
        <begin position="1005"/>
        <end position="1039"/>
    </location>
</feature>
<proteinExistence type="predicted"/>
<dbReference type="PANTHER" id="PTHR39601">
    <property type="entry name" value="CHORIOGENIN HMINOR"/>
    <property type="match status" value="1"/>
</dbReference>
<dbReference type="InterPro" id="IPR058317">
    <property type="entry name" value="DUF8004"/>
</dbReference>
<dbReference type="OrthoDB" id="5302380at2759"/>
<dbReference type="AlphaFoldDB" id="A0A6A6S6Z1"/>
<feature type="region of interest" description="Disordered" evidence="1">
    <location>
        <begin position="975"/>
        <end position="1081"/>
    </location>
</feature>
<accession>A0A6A6S6Z1</accession>
<feature type="compositionally biased region" description="Basic residues" evidence="1">
    <location>
        <begin position="1"/>
        <end position="12"/>
    </location>
</feature>
<feature type="compositionally biased region" description="Low complexity" evidence="1">
    <location>
        <begin position="1049"/>
        <end position="1059"/>
    </location>
</feature>
<evidence type="ECO:0000259" key="2">
    <source>
        <dbReference type="Pfam" id="PF26013"/>
    </source>
</evidence>
<sequence length="1185" mass="131927">MSARGARSRKAVAKNIEKQEKKAAVKQKAPVETIRRPTDAFARWPSAPPNASREFSLPTRQLTISSEASHASQTSSNSGSNARPAFHTVSSQESNAPARRRTSISGSTSRSDDSSMRGKDKTKYAAKGKETKAPRGRGGGVPIKKPVNATPVPPLFRAETSLAFTPTHQKTWMNFRIWSGGEQGMKPYAGFDFDEHMQTGTVLIYFKEEQINEERPIPQLRAEIDVLESAGSTWLNNALLFGRLDDDALEDDDWMLPGSPESSLSPQALSPNFPQPPGHRMLAPTSPAGRSPPPFQIDQQYYGVPRSVTAPTPPDSDMGYLDSSPPPFSQLSQQQLTHELWFAAPAHIKTPQGQRLHHVAIRNFLAMLHDKPIVGSDFFEMLLGLQPEIQVMYDLDHDDQSRISSNERSVQMITNYLTQHKLDDVRRSIKQSMCLLAWSELDNVKWKQGYLETFVHLTGVLCPELEEVPEFRRLSLATRRNLGIAAKQLQLRVIEAEEKLGPFDFEDLWFDPTKMANHPVYQSYQAFRHFLINYYTRIYGNWPPVQGKTWLNRKMVLELQQDFGALYDYLVNRDVAWDSREERPGKKWQMVNRKTEDFRADRPDLSVTDMLVTFDNKHGYLHIPHPYPLLPREVPQSKPAVQKKSLFGLKKSKTEPAKDAKTHLQLSIIYSDATNIEKLDDSFTGSALIDAFERFELSTELKPTTTPREARLGRWILLYGILQCLSTLSVDVQSLRHTDGVRYFLNTDLKRLPEWVTNGEAERYEPGQTRSWCWQRSWDPTPVPGVPVELHGESVGVGAASNNAGMGERELNTVGAGQDTHSHGPGLQGFHHSRRNSATLSSPLSPHRNSPHLHTPLSHPPSSSPQNNTTAHLQSDIHRISEKIDHLSLSSSSSSSHQRQPQQQHQQHPHQHQSQSPPHYPHNHPSLPRALDYQQRRDNEKGLQEEFASAKRNQFRFQMENTSPLNQNQSQTLNQNSNLISTPTSTSTSPSYSPYHPHPHPHPTLPTTPETETETEYATRPTPNLPRIPSRSPLRSPGSPGSGNGDGNGNMKANANGNNNGTGTGNGNVSTTPRSRAASTVVASPEYTWGAGAGAGAGMQNGMQNQGYRFVHGREIDMSQIRNGGGGGLRGGQQGQGQQGQGQQGGQQGQGQGGPNQTFPERGQSRGFAGGRERGGWQFADDTRT</sequence>
<name>A0A6A6S6Z1_9PLEO</name>
<feature type="compositionally biased region" description="Polar residues" evidence="1">
    <location>
        <begin position="1069"/>
        <end position="1081"/>
    </location>
</feature>
<evidence type="ECO:0000313" key="4">
    <source>
        <dbReference type="Proteomes" id="UP000799753"/>
    </source>
</evidence>
<evidence type="ECO:0000256" key="1">
    <source>
        <dbReference type="SAM" id="MobiDB-lite"/>
    </source>
</evidence>
<evidence type="ECO:0000313" key="3">
    <source>
        <dbReference type="EMBL" id="KAF2643017.1"/>
    </source>
</evidence>
<feature type="region of interest" description="Disordered" evidence="1">
    <location>
        <begin position="1"/>
        <end position="147"/>
    </location>
</feature>
<feature type="region of interest" description="Disordered" evidence="1">
    <location>
        <begin position="814"/>
        <end position="873"/>
    </location>
</feature>
<feature type="region of interest" description="Disordered" evidence="1">
    <location>
        <begin position="252"/>
        <end position="295"/>
    </location>
</feature>
<feature type="compositionally biased region" description="Low complexity" evidence="1">
    <location>
        <begin position="887"/>
        <end position="928"/>
    </location>
</feature>
<reference evidence="3" key="1">
    <citation type="journal article" date="2020" name="Stud. Mycol.">
        <title>101 Dothideomycetes genomes: a test case for predicting lifestyles and emergence of pathogens.</title>
        <authorList>
            <person name="Haridas S."/>
            <person name="Albert R."/>
            <person name="Binder M."/>
            <person name="Bloem J."/>
            <person name="Labutti K."/>
            <person name="Salamov A."/>
            <person name="Andreopoulos B."/>
            <person name="Baker S."/>
            <person name="Barry K."/>
            <person name="Bills G."/>
            <person name="Bluhm B."/>
            <person name="Cannon C."/>
            <person name="Castanera R."/>
            <person name="Culley D."/>
            <person name="Daum C."/>
            <person name="Ezra D."/>
            <person name="Gonzalez J."/>
            <person name="Henrissat B."/>
            <person name="Kuo A."/>
            <person name="Liang C."/>
            <person name="Lipzen A."/>
            <person name="Lutzoni F."/>
            <person name="Magnuson J."/>
            <person name="Mondo S."/>
            <person name="Nolan M."/>
            <person name="Ohm R."/>
            <person name="Pangilinan J."/>
            <person name="Park H.-J."/>
            <person name="Ramirez L."/>
            <person name="Alfaro M."/>
            <person name="Sun H."/>
            <person name="Tritt A."/>
            <person name="Yoshinaga Y."/>
            <person name="Zwiers L.-H."/>
            <person name="Turgeon B."/>
            <person name="Goodwin S."/>
            <person name="Spatafora J."/>
            <person name="Crous P."/>
            <person name="Grigoriev I."/>
        </authorList>
    </citation>
    <scope>NUCLEOTIDE SEQUENCE</scope>
    <source>
        <strain evidence="3">CBS 473.64</strain>
    </source>
</reference>
<dbReference type="Proteomes" id="UP000799753">
    <property type="component" value="Unassembled WGS sequence"/>
</dbReference>
<feature type="compositionally biased region" description="Polar residues" evidence="1">
    <location>
        <begin position="836"/>
        <end position="848"/>
    </location>
</feature>
<feature type="compositionally biased region" description="Polar residues" evidence="1">
    <location>
        <begin position="260"/>
        <end position="272"/>
    </location>
</feature>
<keyword evidence="4" id="KW-1185">Reference proteome</keyword>
<organism evidence="3 4">
    <name type="scientific">Massarina eburnea CBS 473.64</name>
    <dbReference type="NCBI Taxonomy" id="1395130"/>
    <lineage>
        <taxon>Eukaryota</taxon>
        <taxon>Fungi</taxon>
        <taxon>Dikarya</taxon>
        <taxon>Ascomycota</taxon>
        <taxon>Pezizomycotina</taxon>
        <taxon>Dothideomycetes</taxon>
        <taxon>Pleosporomycetidae</taxon>
        <taxon>Pleosporales</taxon>
        <taxon>Massarineae</taxon>
        <taxon>Massarinaceae</taxon>
        <taxon>Massarina</taxon>
    </lineage>
</organism>
<dbReference type="PANTHER" id="PTHR39601:SF2">
    <property type="entry name" value="CHORIOGENIN HMINOR"/>
    <property type="match status" value="1"/>
</dbReference>
<feature type="compositionally biased region" description="Low complexity" evidence="1">
    <location>
        <begin position="65"/>
        <end position="82"/>
    </location>
</feature>
<feature type="compositionally biased region" description="Low complexity" evidence="1">
    <location>
        <begin position="975"/>
        <end position="995"/>
    </location>
</feature>
<feature type="compositionally biased region" description="Gly residues" evidence="1">
    <location>
        <begin position="1123"/>
        <end position="1154"/>
    </location>
</feature>
<gene>
    <name evidence="3" type="ORF">P280DRAFT_515457</name>
</gene>
<dbReference type="Pfam" id="PF26013">
    <property type="entry name" value="DUF8004"/>
    <property type="match status" value="1"/>
</dbReference>